<keyword evidence="1" id="KW-0472">Membrane</keyword>
<feature type="transmembrane region" description="Helical" evidence="1">
    <location>
        <begin position="146"/>
        <end position="167"/>
    </location>
</feature>
<feature type="transmembrane region" description="Helical" evidence="1">
    <location>
        <begin position="54"/>
        <end position="72"/>
    </location>
</feature>
<feature type="transmembrane region" description="Helical" evidence="1">
    <location>
        <begin position="84"/>
        <end position="109"/>
    </location>
</feature>
<keyword evidence="4" id="KW-1185">Reference proteome</keyword>
<dbReference type="RefSeq" id="WP_057641647.1">
    <property type="nucleotide sequence ID" value="NZ_LDJP01000074.1"/>
</dbReference>
<dbReference type="PANTHER" id="PTHR36927">
    <property type="entry name" value="BLR4337 PROTEIN"/>
    <property type="match status" value="1"/>
</dbReference>
<dbReference type="EMBL" id="LDJP01000074">
    <property type="protein sequence ID" value="KRG83310.1"/>
    <property type="molecule type" value="Genomic_DNA"/>
</dbReference>
<feature type="transmembrane region" description="Helical" evidence="1">
    <location>
        <begin position="320"/>
        <end position="341"/>
    </location>
</feature>
<dbReference type="OrthoDB" id="9809782at2"/>
<accession>A0A0R0E007</accession>
<keyword evidence="1" id="KW-1133">Transmembrane helix</keyword>
<reference evidence="3 4" key="1">
    <citation type="submission" date="2015-05" db="EMBL/GenBank/DDBJ databases">
        <title>Genome sequencing and analysis of members of genus Stenotrophomonas.</title>
        <authorList>
            <person name="Patil P.P."/>
            <person name="Midha S."/>
            <person name="Patil P.B."/>
        </authorList>
    </citation>
    <scope>NUCLEOTIDE SEQUENCE [LARGE SCALE GENOMIC DNA]</scope>
    <source>
        <strain evidence="3 4">JCM 16244</strain>
    </source>
</reference>
<name>A0A0R0E007_9GAMM</name>
<dbReference type="GO" id="GO:0016747">
    <property type="term" value="F:acyltransferase activity, transferring groups other than amino-acyl groups"/>
    <property type="evidence" value="ECO:0007669"/>
    <property type="project" value="InterPro"/>
</dbReference>
<dbReference type="Pfam" id="PF01757">
    <property type="entry name" value="Acyl_transf_3"/>
    <property type="match status" value="1"/>
</dbReference>
<organism evidence="3 4">
    <name type="scientific">Stenotrophomonas daejeonensis</name>
    <dbReference type="NCBI Taxonomy" id="659018"/>
    <lineage>
        <taxon>Bacteria</taxon>
        <taxon>Pseudomonadati</taxon>
        <taxon>Pseudomonadota</taxon>
        <taxon>Gammaproteobacteria</taxon>
        <taxon>Lysobacterales</taxon>
        <taxon>Lysobacteraceae</taxon>
        <taxon>Stenotrophomonas</taxon>
    </lineage>
</organism>
<dbReference type="PATRIC" id="fig|659018.3.peg.2627"/>
<dbReference type="InterPro" id="IPR002656">
    <property type="entry name" value="Acyl_transf_3_dom"/>
</dbReference>
<feature type="transmembrane region" description="Helical" evidence="1">
    <location>
        <begin position="213"/>
        <end position="230"/>
    </location>
</feature>
<dbReference type="InterPro" id="IPR050623">
    <property type="entry name" value="Glucan_succinyl_AcylTrfase"/>
</dbReference>
<sequence>MQRRHDIDALRVIAFSLLILYHSAMVYVADWDFHIKSMYQAEWLQYPMIVLNRWRMPLLFMISGIALGLAGIEGRRWRFARSRSLRLLLPLAFGMLVVVPPQTFFQIIAQYGYTGSLAHFYPLYLTHGLCRAGQCMLTPTWNHLWYLAYLLPYTLLLLAAVPLLRWVRERLGNAEPTRLSAVLLLVLPILWLLGVRLWLAPHFPETHALFDDWTVHAESLPLFLLGYVLATRTEFWNWARRLRWRTPGVAMVAIGVELGLRWLGHHPPAGPMPEWALHVPWYTIERIARVTYTWMALLAIFGWGRALLDRSFRWLPYASEAVFSWYILHQTLIVALAYWLMPMKLGAAAEASLVVAGTVAGCLLLHECLVRRIGWLRPLFGLKRKPSSLRNPQVEPIRLASLHTEE</sequence>
<feature type="transmembrane region" description="Helical" evidence="1">
    <location>
        <begin position="179"/>
        <end position="201"/>
    </location>
</feature>
<evidence type="ECO:0000256" key="1">
    <source>
        <dbReference type="SAM" id="Phobius"/>
    </source>
</evidence>
<gene>
    <name evidence="3" type="ORF">ABB34_12440</name>
</gene>
<protein>
    <submittedName>
        <fullName evidence="3">Membrane protein</fullName>
    </submittedName>
</protein>
<evidence type="ECO:0000259" key="2">
    <source>
        <dbReference type="Pfam" id="PF01757"/>
    </source>
</evidence>
<dbReference type="STRING" id="659018.ABB34_12440"/>
<evidence type="ECO:0000313" key="3">
    <source>
        <dbReference type="EMBL" id="KRG83310.1"/>
    </source>
</evidence>
<feature type="transmembrane region" description="Helical" evidence="1">
    <location>
        <begin position="242"/>
        <end position="263"/>
    </location>
</feature>
<feature type="transmembrane region" description="Helical" evidence="1">
    <location>
        <begin position="347"/>
        <end position="370"/>
    </location>
</feature>
<comment type="caution">
    <text evidence="3">The sequence shown here is derived from an EMBL/GenBank/DDBJ whole genome shotgun (WGS) entry which is preliminary data.</text>
</comment>
<feature type="transmembrane region" description="Helical" evidence="1">
    <location>
        <begin position="290"/>
        <end position="308"/>
    </location>
</feature>
<dbReference type="AlphaFoldDB" id="A0A0R0E007"/>
<keyword evidence="1" id="KW-0812">Transmembrane</keyword>
<dbReference type="PANTHER" id="PTHR36927:SF3">
    <property type="entry name" value="GLUCANS BIOSYNTHESIS PROTEIN C"/>
    <property type="match status" value="1"/>
</dbReference>
<dbReference type="Proteomes" id="UP000050940">
    <property type="component" value="Unassembled WGS sequence"/>
</dbReference>
<feature type="domain" description="Acyltransferase 3" evidence="2">
    <location>
        <begin position="5"/>
        <end position="366"/>
    </location>
</feature>
<evidence type="ECO:0000313" key="4">
    <source>
        <dbReference type="Proteomes" id="UP000050940"/>
    </source>
</evidence>
<feature type="transmembrane region" description="Helical" evidence="1">
    <location>
        <begin position="12"/>
        <end position="29"/>
    </location>
</feature>
<proteinExistence type="predicted"/>